<dbReference type="RefSeq" id="WP_077687052.1">
    <property type="nucleotide sequence ID" value="NZ_CP019606.1"/>
</dbReference>
<proteinExistence type="predicted"/>
<dbReference type="AlphaFoldDB" id="A0A1Q2CRF4"/>
<sequence length="246" mass="26657">MRVAVVGGGTSGLAIQHAVEQRGAECVVMSRSTGFDVRDAQASDRLTEFDVVIEAVGGTFLRRRPAEEFFTTSTRTIARATESSGTRHVLLSIVNCDLPEVRGYGYFAAKAEQERVARQVSPRLSIVRSTQWFEFAGQNQQRMKVGPVSIVPAMQIQPVALDAVAETIAEEALSDRPHDLVEVAGPETMTLQELTRATCPPSPRPVEVTIPTTYGKAFTNGALLPPPTTPIVGPVLSDWLASRKLQ</sequence>
<dbReference type="SUPFAM" id="SSF51735">
    <property type="entry name" value="NAD(P)-binding Rossmann-fold domains"/>
    <property type="match status" value="1"/>
</dbReference>
<dbReference type="Gene3D" id="3.40.50.720">
    <property type="entry name" value="NAD(P)-binding Rossmann-like Domain"/>
    <property type="match status" value="1"/>
</dbReference>
<evidence type="ECO:0000313" key="2">
    <source>
        <dbReference type="Proteomes" id="UP000188145"/>
    </source>
</evidence>
<dbReference type="EMBL" id="CP019606">
    <property type="protein sequence ID" value="AQP48703.1"/>
    <property type="molecule type" value="Genomic_DNA"/>
</dbReference>
<gene>
    <name evidence="1" type="ORF">BW730_15525</name>
</gene>
<reference evidence="2" key="1">
    <citation type="submission" date="2017-02" db="EMBL/GenBank/DDBJ databases">
        <title>Tessaracoccus aquaemaris sp. nov., isolated from the intestine of a Korean rockfish, Sebastes schlegelii, in a marine aquaculture pond.</title>
        <authorList>
            <person name="Tak E.J."/>
            <person name="Bae J.-W."/>
        </authorList>
    </citation>
    <scope>NUCLEOTIDE SEQUENCE [LARGE SCALE GENOMIC DNA]</scope>
    <source>
        <strain evidence="2">NSG39</strain>
    </source>
</reference>
<dbReference type="InterPro" id="IPR051207">
    <property type="entry name" value="ComplexI_NDUFA9_subunit"/>
</dbReference>
<dbReference type="Proteomes" id="UP000188145">
    <property type="component" value="Chromosome"/>
</dbReference>
<dbReference type="STRING" id="1332264.BW730_15525"/>
<name>A0A1Q2CRF4_9ACTN</name>
<dbReference type="KEGG" id="tes:BW730_15525"/>
<dbReference type="PANTHER" id="PTHR12126:SF11">
    <property type="entry name" value="NADH DEHYDROGENASE [UBIQUINONE] 1 ALPHA SUBCOMPLEX SUBUNIT 9, MITOCHONDRIAL"/>
    <property type="match status" value="1"/>
</dbReference>
<accession>A0A1Q2CRF4</accession>
<dbReference type="GO" id="GO:0044877">
    <property type="term" value="F:protein-containing complex binding"/>
    <property type="evidence" value="ECO:0007669"/>
    <property type="project" value="TreeGrafter"/>
</dbReference>
<evidence type="ECO:0000313" key="1">
    <source>
        <dbReference type="EMBL" id="AQP48703.1"/>
    </source>
</evidence>
<keyword evidence="2" id="KW-1185">Reference proteome</keyword>
<dbReference type="InterPro" id="IPR036291">
    <property type="entry name" value="NAD(P)-bd_dom_sf"/>
</dbReference>
<organism evidence="1 2">
    <name type="scientific">Tessaracoccus aquimaris</name>
    <dbReference type="NCBI Taxonomy" id="1332264"/>
    <lineage>
        <taxon>Bacteria</taxon>
        <taxon>Bacillati</taxon>
        <taxon>Actinomycetota</taxon>
        <taxon>Actinomycetes</taxon>
        <taxon>Propionibacteriales</taxon>
        <taxon>Propionibacteriaceae</taxon>
        <taxon>Tessaracoccus</taxon>
    </lineage>
</organism>
<dbReference type="PANTHER" id="PTHR12126">
    <property type="entry name" value="NADH-UBIQUINONE OXIDOREDUCTASE 39 KDA SUBUNIT-RELATED"/>
    <property type="match status" value="1"/>
</dbReference>
<protein>
    <submittedName>
        <fullName evidence="1">NADH(P)-binding protein</fullName>
    </submittedName>
</protein>